<dbReference type="EMBL" id="JADIMG010000091">
    <property type="protein sequence ID" value="MBO8460557.1"/>
    <property type="molecule type" value="Genomic_DNA"/>
</dbReference>
<dbReference type="InterPro" id="IPR000998">
    <property type="entry name" value="MAM_dom"/>
</dbReference>
<feature type="domain" description="MAM" evidence="1">
    <location>
        <begin position="160"/>
        <end position="207"/>
    </location>
</feature>
<dbReference type="InterPro" id="IPR003961">
    <property type="entry name" value="FN3_dom"/>
</dbReference>
<protein>
    <submittedName>
        <fullName evidence="2">T9SS type A sorting domain-containing protein</fullName>
    </submittedName>
</protein>
<dbReference type="Gene3D" id="2.60.40.10">
    <property type="entry name" value="Immunoglobulins"/>
    <property type="match status" value="2"/>
</dbReference>
<dbReference type="PROSITE" id="PS50060">
    <property type="entry name" value="MAM_2"/>
    <property type="match status" value="1"/>
</dbReference>
<reference evidence="2" key="2">
    <citation type="journal article" date="2021" name="PeerJ">
        <title>Extensive microbial diversity within the chicken gut microbiome revealed by metagenomics and culture.</title>
        <authorList>
            <person name="Gilroy R."/>
            <person name="Ravi A."/>
            <person name="Getino M."/>
            <person name="Pursley I."/>
            <person name="Horton D.L."/>
            <person name="Alikhan N.F."/>
            <person name="Baker D."/>
            <person name="Gharbi K."/>
            <person name="Hall N."/>
            <person name="Watson M."/>
            <person name="Adriaenssens E.M."/>
            <person name="Foster-Nyarko E."/>
            <person name="Jarju S."/>
            <person name="Secka A."/>
            <person name="Antonio M."/>
            <person name="Oren A."/>
            <person name="Chaudhuri R.R."/>
            <person name="La Ragione R."/>
            <person name="Hildebrand F."/>
            <person name="Pallen M.J."/>
        </authorList>
    </citation>
    <scope>NUCLEOTIDE SEQUENCE</scope>
    <source>
        <strain evidence="2">G3-3990</strain>
    </source>
</reference>
<dbReference type="CDD" id="cd00146">
    <property type="entry name" value="PKD"/>
    <property type="match status" value="1"/>
</dbReference>
<accession>A0A9D9HVE4</accession>
<dbReference type="InterPro" id="IPR036116">
    <property type="entry name" value="FN3_sf"/>
</dbReference>
<gene>
    <name evidence="2" type="ORF">IAA73_09520</name>
</gene>
<dbReference type="GO" id="GO:0016020">
    <property type="term" value="C:membrane"/>
    <property type="evidence" value="ECO:0007669"/>
    <property type="project" value="InterPro"/>
</dbReference>
<dbReference type="AlphaFoldDB" id="A0A9D9HVE4"/>
<dbReference type="InterPro" id="IPR035986">
    <property type="entry name" value="PKD_dom_sf"/>
</dbReference>
<organism evidence="2 3">
    <name type="scientific">Candidatus Gallipaludibacter merdavium</name>
    <dbReference type="NCBI Taxonomy" id="2840839"/>
    <lineage>
        <taxon>Bacteria</taxon>
        <taxon>Pseudomonadati</taxon>
        <taxon>Bacteroidota</taxon>
        <taxon>Bacteroidia</taxon>
        <taxon>Bacteroidales</taxon>
        <taxon>Candidatus Gallipaludibacter</taxon>
    </lineage>
</organism>
<dbReference type="CDD" id="cd00063">
    <property type="entry name" value="FN3"/>
    <property type="match status" value="1"/>
</dbReference>
<evidence type="ECO:0000313" key="3">
    <source>
        <dbReference type="Proteomes" id="UP000823641"/>
    </source>
</evidence>
<reference evidence="2" key="1">
    <citation type="submission" date="2020-10" db="EMBL/GenBank/DDBJ databases">
        <authorList>
            <person name="Gilroy R."/>
        </authorList>
    </citation>
    <scope>NUCLEOTIDE SEQUENCE</scope>
    <source>
        <strain evidence="2">G3-3990</strain>
    </source>
</reference>
<dbReference type="SUPFAM" id="SSF49299">
    <property type="entry name" value="PKD domain"/>
    <property type="match status" value="1"/>
</dbReference>
<dbReference type="InterPro" id="IPR013783">
    <property type="entry name" value="Ig-like_fold"/>
</dbReference>
<sequence length="1030" mass="115397">MTNIKKWLCLWILTYTSISLLGQQSLPYFCGFETDDECLGWELNAGATDNFTNLWCIGSAAYRSGLKSMYISYDNGTTAGYTANRNMLTASHEFQIPQGTYLLSFDWRSMGTADSTAILYVCWMPATIETSSILSSSPPDWVSQRKLTCSGETVLWGASSWKNEQVTLQTNGNPYKLVFVWLNATSNPVNPGACIDNVQLTTIACPPPEELQIEHNGTTTTFKWQGNANSYSLKYNIYGQNTWAEIQNITNTEYSVQNLENGVYSFWVQGNCDNDTSIWSESEYYLIYDISAVTSCINYIDLDNAQCWIGSTSNPYTIAQKVDHGFAAKESRHTIHYLPDEYDPRTDGLLKTVPEGALASVRLGNWDVNGEAEGIAYEYYVEPDMNGVLLLKYAVVLEKPTHDPPEQPRFKLEILKEDGSPVDEMCASADFTAGENLIADGWHTVGSNNDIIWKDWTTIGVNLLPYEGQTLTVRLTTYDCSPKAHYGYAYFTLDCADGAITGISCGGNPTERFKAPDGFYYRWYKTDDPDVTLGTSQEYPTPPGLLALGDTSLYSVDCIYPEAEQCFFTLTASAKRRDPVVSVSYELYPNQNCQNEVQFINNSYILMEGEPTDMKCEAMLWSFGDPSNTTSTSYAPSFIYPKEGGDFTVSVTAYISDNQCDSTISFNLHLPPVDNQNDTLYVSTCKDYYEFFGETLTSEGIYSKNFVTQAGCDSIVILDLHFVDMIEQIIYDTICEGENYIFGERILGETGEYMHTFITDEGCDSLVQLMLYVRPKGNVQWTDIPSYCGDIEGLPISYYADGVFETYYILYSDSAKKQGFIDLEATPLVQPISIDIPQGVRPGQYAALVIFGDPKCGNDTIPLEISVLYPDSIIVQRWDDMLSVTNDRWNGGYTFSSYQWYKNGQPMSGQTGSYLYVPEEKLDTESEYSVLLTRADDNVAVMTCPFVPQTISEDERTKLVISIDNLSYNSLEVEVAQPAQIKVYNTLGLKIYESSTENHAEVPLPTSSGMYIIEITGDDGQRETYRTIVK</sequence>
<evidence type="ECO:0000259" key="1">
    <source>
        <dbReference type="PROSITE" id="PS50060"/>
    </source>
</evidence>
<dbReference type="Proteomes" id="UP000823641">
    <property type="component" value="Unassembled WGS sequence"/>
</dbReference>
<comment type="caution">
    <text evidence="2">The sequence shown here is derived from an EMBL/GenBank/DDBJ whole genome shotgun (WGS) entry which is preliminary data.</text>
</comment>
<dbReference type="InterPro" id="IPR026444">
    <property type="entry name" value="Secre_tail"/>
</dbReference>
<dbReference type="SUPFAM" id="SSF49265">
    <property type="entry name" value="Fibronectin type III"/>
    <property type="match status" value="1"/>
</dbReference>
<evidence type="ECO:0000313" key="2">
    <source>
        <dbReference type="EMBL" id="MBO8460557.1"/>
    </source>
</evidence>
<proteinExistence type="predicted"/>
<dbReference type="NCBIfam" id="TIGR04183">
    <property type="entry name" value="Por_Secre_tail"/>
    <property type="match status" value="1"/>
</dbReference>
<name>A0A9D9HVE4_9BACT</name>